<evidence type="ECO:0000313" key="4">
    <source>
        <dbReference type="Proteomes" id="UP000198571"/>
    </source>
</evidence>
<feature type="transmembrane region" description="Helical" evidence="1">
    <location>
        <begin position="200"/>
        <end position="218"/>
    </location>
</feature>
<feature type="transmembrane region" description="Helical" evidence="1">
    <location>
        <begin position="135"/>
        <end position="156"/>
    </location>
</feature>
<keyword evidence="1" id="KW-0812">Transmembrane</keyword>
<evidence type="ECO:0000259" key="2">
    <source>
        <dbReference type="Pfam" id="PF01970"/>
    </source>
</evidence>
<gene>
    <name evidence="3" type="ORF">SAMN05518684_108100</name>
</gene>
<name>A0A1H9UPX3_9BACI</name>
<feature type="domain" description="DUF112" evidence="2">
    <location>
        <begin position="17"/>
        <end position="437"/>
    </location>
</feature>
<keyword evidence="4" id="KW-1185">Reference proteome</keyword>
<protein>
    <submittedName>
        <fullName evidence="3">Putative tricarboxylic transport membrane protein</fullName>
    </submittedName>
</protein>
<proteinExistence type="predicted"/>
<feature type="transmembrane region" description="Helical" evidence="1">
    <location>
        <begin position="107"/>
        <end position="129"/>
    </location>
</feature>
<evidence type="ECO:0000313" key="3">
    <source>
        <dbReference type="EMBL" id="SES11580.1"/>
    </source>
</evidence>
<accession>A0A1H9UPX3</accession>
<keyword evidence="1" id="KW-0472">Membrane</keyword>
<dbReference type="Pfam" id="PF01970">
    <property type="entry name" value="TctA"/>
    <property type="match status" value="1"/>
</dbReference>
<reference evidence="4" key="1">
    <citation type="submission" date="2016-10" db="EMBL/GenBank/DDBJ databases">
        <authorList>
            <person name="Varghese N."/>
            <person name="Submissions S."/>
        </authorList>
    </citation>
    <scope>NUCLEOTIDE SEQUENCE [LARGE SCALE GENOMIC DNA]</scope>
    <source>
        <strain evidence="4">S9</strain>
    </source>
</reference>
<feature type="transmembrane region" description="Helical" evidence="1">
    <location>
        <begin position="385"/>
        <end position="403"/>
    </location>
</feature>
<feature type="transmembrane region" description="Helical" evidence="1">
    <location>
        <begin position="163"/>
        <end position="180"/>
    </location>
</feature>
<dbReference type="OrthoDB" id="9781349at2"/>
<feature type="transmembrane region" description="Helical" evidence="1">
    <location>
        <begin position="72"/>
        <end position="95"/>
    </location>
</feature>
<dbReference type="STRING" id="1601833.SAMN05518684_108100"/>
<dbReference type="Proteomes" id="UP000198571">
    <property type="component" value="Unassembled WGS sequence"/>
</dbReference>
<feature type="transmembrane region" description="Helical" evidence="1">
    <location>
        <begin position="463"/>
        <end position="485"/>
    </location>
</feature>
<dbReference type="EMBL" id="FOGT01000008">
    <property type="protein sequence ID" value="SES11580.1"/>
    <property type="molecule type" value="Genomic_DNA"/>
</dbReference>
<feature type="transmembrane region" description="Helical" evidence="1">
    <location>
        <begin position="357"/>
        <end position="379"/>
    </location>
</feature>
<feature type="transmembrane region" description="Helical" evidence="1">
    <location>
        <begin position="313"/>
        <end position="337"/>
    </location>
</feature>
<organism evidence="3 4">
    <name type="scientific">Salipaludibacillus aurantiacus</name>
    <dbReference type="NCBI Taxonomy" id="1601833"/>
    <lineage>
        <taxon>Bacteria</taxon>
        <taxon>Bacillati</taxon>
        <taxon>Bacillota</taxon>
        <taxon>Bacilli</taxon>
        <taxon>Bacillales</taxon>
        <taxon>Bacillaceae</taxon>
    </lineage>
</organism>
<dbReference type="PANTHER" id="PTHR35342">
    <property type="entry name" value="TRICARBOXYLIC TRANSPORT PROTEIN"/>
    <property type="match status" value="1"/>
</dbReference>
<dbReference type="AlphaFoldDB" id="A0A1H9UPX3"/>
<dbReference type="InterPro" id="IPR002823">
    <property type="entry name" value="DUF112_TM"/>
</dbReference>
<feature type="transmembrane region" description="Helical" evidence="1">
    <location>
        <begin position="12"/>
        <end position="33"/>
    </location>
</feature>
<sequence length="495" mass="52449">MEFLLVGLEETLNITTILIIAGSVFLGIFFGAIPGLTASLGIALLLPFTFGLGPVNGLAALLGMYVGATSGGMISATLIGIPGTGASIVTTFDGYPMAQQGKANRALSLGVFASLVGGVISMILLTFIAPLLARVALMFGPWEYFALGIFGLTIVVSVSSNNMLKGLIAACLGVFITMIGQDPVVATPRFTFGFGQLEGGFSLLPTLLGFFAISRFFMDVSTTDKLAPAITLDNKYKVFPPLGDIKKSIRNLVRSSFIGTWIGILPGAGGSIASFLAYDRARKASKTPEKFGTGHSEGVIASESSNNSVTGGALIPLMTLGIPGDMVTAVILGGLLIHGLQPGPMLFSNNAEIVGSIFIGLLFATILMFIIQSGLMRYFAKIIKVPKHILLPVIIVMSMVGTFSANNRIFDLWVLIIFGFIGYILIKNKFDLAPLILGYILGPIIEKNWRLGLMATNGDYLPFVTRPVSVLLLTVAVLSILYPIYKSKRAAKKSA</sequence>
<keyword evidence="1" id="KW-1133">Transmembrane helix</keyword>
<dbReference type="PANTHER" id="PTHR35342:SF5">
    <property type="entry name" value="TRICARBOXYLIC TRANSPORT PROTEIN"/>
    <property type="match status" value="1"/>
</dbReference>
<feature type="transmembrane region" description="Helical" evidence="1">
    <location>
        <begin position="40"/>
        <end position="66"/>
    </location>
</feature>
<evidence type="ECO:0000256" key="1">
    <source>
        <dbReference type="SAM" id="Phobius"/>
    </source>
</evidence>
<dbReference type="RefSeq" id="WP_093051946.1">
    <property type="nucleotide sequence ID" value="NZ_FOGT01000008.1"/>
</dbReference>
<feature type="transmembrane region" description="Helical" evidence="1">
    <location>
        <begin position="256"/>
        <end position="278"/>
    </location>
</feature>
<feature type="transmembrane region" description="Helical" evidence="1">
    <location>
        <begin position="410"/>
        <end position="426"/>
    </location>
</feature>